<dbReference type="FunFam" id="3.40.50.720:FF:000033">
    <property type="entry name" value="Adenylyltransferase and sulfurtransferase MOCS3"/>
    <property type="match status" value="1"/>
</dbReference>
<evidence type="ECO:0000256" key="4">
    <source>
        <dbReference type="ARBA" id="ARBA00022694"/>
    </source>
</evidence>
<comment type="catalytic activity">
    <reaction evidence="14">
        <text>[molybdopterin-synthase sulfur-carrier protein]-C-terminal Gly-Gly-AMP + S-sulfanyl-L-cysteinyl-[cysteine desulfurase] + AH2 = [molybdopterin-synthase sulfur-carrier protein]-C-terminal-Gly-aminoethanethioate + L-cysteinyl-[cysteine desulfurase] + A + AMP + 2 H(+)</text>
        <dbReference type="Rhea" id="RHEA:48612"/>
        <dbReference type="Rhea" id="RHEA-COMP:12157"/>
        <dbReference type="Rhea" id="RHEA-COMP:12158"/>
        <dbReference type="Rhea" id="RHEA-COMP:12159"/>
        <dbReference type="Rhea" id="RHEA-COMP:19907"/>
        <dbReference type="ChEBI" id="CHEBI:13193"/>
        <dbReference type="ChEBI" id="CHEBI:15378"/>
        <dbReference type="ChEBI" id="CHEBI:17499"/>
        <dbReference type="ChEBI" id="CHEBI:29950"/>
        <dbReference type="ChEBI" id="CHEBI:61963"/>
        <dbReference type="ChEBI" id="CHEBI:90618"/>
        <dbReference type="ChEBI" id="CHEBI:232372"/>
        <dbReference type="ChEBI" id="CHEBI:456215"/>
        <dbReference type="EC" id="2.8.1.11"/>
    </reaction>
</comment>
<keyword evidence="11 14" id="KW-0501">Molybdenum cofactor biosynthesis</keyword>
<dbReference type="OrthoDB" id="10261062at2759"/>
<feature type="binding site" evidence="14">
    <location>
        <position position="65"/>
    </location>
    <ligand>
        <name>ATP</name>
        <dbReference type="ChEBI" id="CHEBI:30616"/>
    </ligand>
</feature>
<comment type="cofactor">
    <cofactor evidence="14">
        <name>Zn(2+)</name>
        <dbReference type="ChEBI" id="CHEBI:29105"/>
    </cofactor>
    <text evidence="14">Binds 1 zinc ion per subunit.</text>
</comment>
<sequence>MPPPPTLSKDEYKRYGRQMIVPSIGLPGQLQLKDAAVLIVGAGGLGCPAAAYLAGTGVGILGICDGDVVETSNLHRQIAHTTSRVGQSKTQSMTEYLTDINPHITYRSHTYHLTPGTAASTLGHYNLVLDCTDHPAVRYLISDTCVLLGKPLISASALRTEGQLLVLNNPPGKGACYRCIWPKPPPPESVLSCGEGGILGPVVGVMGVLMATEAIKLLTAQAKDNKLSGEVVEEENKRPIRTNMLLYSAYLNPSFRDLKLRGQKKGCIACDLEKREISLDKLSDGRLDYAAFCGTRKEDRVGEDERIEVGRYAEVRNQEHLLIDVRPEVEWGICNLAGAINIPIGQFMQSLPLPTPTEPLIGAVSLPSPPPPSWLPENHKTPIYIVCKRGNDSQVAVRHLKTYLASRQNGDGKVGGGIWDIKGGLVKWAWDVDASFPEY</sequence>
<feature type="binding site" evidence="14">
    <location>
        <position position="270"/>
    </location>
    <ligand>
        <name>Zn(2+)</name>
        <dbReference type="ChEBI" id="CHEBI:29105"/>
    </ligand>
</feature>
<keyword evidence="5" id="KW-0548">Nucleotidyltransferase</keyword>
<organism evidence="16 17">
    <name type="scientific">Terfezia boudieri ATCC MYA-4762</name>
    <dbReference type="NCBI Taxonomy" id="1051890"/>
    <lineage>
        <taxon>Eukaryota</taxon>
        <taxon>Fungi</taxon>
        <taxon>Dikarya</taxon>
        <taxon>Ascomycota</taxon>
        <taxon>Pezizomycotina</taxon>
        <taxon>Pezizomycetes</taxon>
        <taxon>Pezizales</taxon>
        <taxon>Pezizaceae</taxon>
        <taxon>Terfezia</taxon>
    </lineage>
</organism>
<comment type="catalytic activity">
    <reaction evidence="14">
        <text>[molybdopterin-synthase sulfur-carrier protein]-C-terminal Gly-Gly + ATP + H(+) = [molybdopterin-synthase sulfur-carrier protein]-C-terminal Gly-Gly-AMP + diphosphate</text>
        <dbReference type="Rhea" id="RHEA:43616"/>
        <dbReference type="Rhea" id="RHEA-COMP:12159"/>
        <dbReference type="Rhea" id="RHEA-COMP:12202"/>
        <dbReference type="ChEBI" id="CHEBI:15378"/>
        <dbReference type="ChEBI" id="CHEBI:30616"/>
        <dbReference type="ChEBI" id="CHEBI:33019"/>
        <dbReference type="ChEBI" id="CHEBI:90618"/>
        <dbReference type="ChEBI" id="CHEBI:90778"/>
        <dbReference type="EC" id="2.7.7.80"/>
    </reaction>
</comment>
<dbReference type="GO" id="GO:0005829">
    <property type="term" value="C:cytosol"/>
    <property type="evidence" value="ECO:0007669"/>
    <property type="project" value="UniProtKB-SubCell"/>
</dbReference>
<keyword evidence="12 14" id="KW-0511">Multifunctional enzyme</keyword>
<evidence type="ECO:0000256" key="11">
    <source>
        <dbReference type="ARBA" id="ARBA00023150"/>
    </source>
</evidence>
<dbReference type="STRING" id="1051890.A0A3N4M0F1"/>
<keyword evidence="7 14" id="KW-0547">Nucleotide-binding</keyword>
<dbReference type="InterPro" id="IPR000594">
    <property type="entry name" value="ThiF_NAD_FAD-bd"/>
</dbReference>
<feature type="domain" description="Rhodanese" evidence="15">
    <location>
        <begin position="316"/>
        <end position="437"/>
    </location>
</feature>
<dbReference type="UniPathway" id="UPA00344"/>
<dbReference type="GO" id="GO:0006777">
    <property type="term" value="P:Mo-molybdopterin cofactor biosynthetic process"/>
    <property type="evidence" value="ECO:0007669"/>
    <property type="project" value="UniProtKB-UniRule"/>
</dbReference>
<dbReference type="GO" id="GO:0061604">
    <property type="term" value="F:molybdopterin-synthase sulfurtransferase activity"/>
    <property type="evidence" value="ECO:0007669"/>
    <property type="project" value="UniProtKB-EC"/>
</dbReference>
<feature type="active site" description="Cysteine persulfide intermediate; for sulfurtransferase activity" evidence="14">
    <location>
        <position position="387"/>
    </location>
</feature>
<evidence type="ECO:0000256" key="10">
    <source>
        <dbReference type="ARBA" id="ARBA00022840"/>
    </source>
</evidence>
<dbReference type="GO" id="GO:0002143">
    <property type="term" value="P:tRNA wobble position uridine thiolation"/>
    <property type="evidence" value="ECO:0007669"/>
    <property type="project" value="InterPro"/>
</dbReference>
<dbReference type="PANTHER" id="PTHR10953">
    <property type="entry name" value="UBIQUITIN-ACTIVATING ENZYME E1"/>
    <property type="match status" value="1"/>
</dbReference>
<dbReference type="Gene3D" id="3.40.250.10">
    <property type="entry name" value="Rhodanese-like domain"/>
    <property type="match status" value="1"/>
</dbReference>
<feature type="binding site" evidence="14">
    <location>
        <position position="89"/>
    </location>
    <ligand>
        <name>ATP</name>
        <dbReference type="ChEBI" id="CHEBI:30616"/>
    </ligand>
</feature>
<protein>
    <recommendedName>
        <fullName evidence="14">Adenylyltransferase and sulfurtransferase uba4</fullName>
    </recommendedName>
    <alternativeName>
        <fullName evidence="14">Common component for nitrate reductase and xanthine dehydrogenase protein F</fullName>
    </alternativeName>
    <alternativeName>
        <fullName evidence="14">Ubiquitin-like protein activator 4</fullName>
    </alternativeName>
    <domain>
        <recommendedName>
            <fullName evidence="14">Molybdopterin-synthase adenylyltransferase</fullName>
            <ecNumber evidence="14">2.7.7.80</ecNumber>
        </recommendedName>
        <alternativeName>
            <fullName evidence="14">Adenylyltransferase uba4</fullName>
        </alternativeName>
        <alternativeName>
            <fullName evidence="14">Sulfur carrier protein MOCS2A adenylyltransferase</fullName>
        </alternativeName>
    </domain>
    <domain>
        <recommendedName>
            <fullName evidence="14">Molybdopterin-synthase sulfurtransferase</fullName>
            <ecNumber evidence="14">2.8.1.11</ecNumber>
        </recommendedName>
        <alternativeName>
            <fullName evidence="14">Sulfurtransferase uba4</fullName>
        </alternativeName>
        <alternativeName>
            <fullName evidence="14">Sulfur carrier protein MOCS2A sulfurtransferase</fullName>
        </alternativeName>
    </domain>
</protein>
<evidence type="ECO:0000256" key="13">
    <source>
        <dbReference type="ARBA" id="ARBA00043893"/>
    </source>
</evidence>
<keyword evidence="3 14" id="KW-0808">Transferase</keyword>
<comment type="pathway">
    <text evidence="14">Cofactor biosynthesis; molybdopterin biosynthesis.</text>
</comment>
<dbReference type="GO" id="GO:0004792">
    <property type="term" value="F:thiosulfate-cyanide sulfurtransferase activity"/>
    <property type="evidence" value="ECO:0007669"/>
    <property type="project" value="TreeGrafter"/>
</dbReference>
<keyword evidence="4 14" id="KW-0819">tRNA processing</keyword>
<evidence type="ECO:0000313" key="17">
    <source>
        <dbReference type="Proteomes" id="UP000267821"/>
    </source>
</evidence>
<proteinExistence type="inferred from homology"/>
<dbReference type="EC" id="2.7.7.80" evidence="14"/>
<keyword evidence="17" id="KW-1185">Reference proteome</keyword>
<keyword evidence="6 14" id="KW-0479">Metal-binding</keyword>
<dbReference type="SMART" id="SM00450">
    <property type="entry name" value="RHOD"/>
    <property type="match status" value="1"/>
</dbReference>
<gene>
    <name evidence="14" type="primary">uba4</name>
    <name evidence="14" type="synonym">cnxF</name>
    <name evidence="16" type="ORF">L211DRAFT_786333</name>
</gene>
<evidence type="ECO:0000256" key="5">
    <source>
        <dbReference type="ARBA" id="ARBA00022695"/>
    </source>
</evidence>
<dbReference type="Pfam" id="PF00581">
    <property type="entry name" value="Rhodanese"/>
    <property type="match status" value="1"/>
</dbReference>
<comment type="function">
    <text evidence="14">Plays a central role in 2-thiolation of mcm(5)S(2)U at tRNA wobble positions of cytosolic tRNA(Lys), tRNA(Glu) and tRNA(Gln). Also essential during biosynthesis of the molybdenum cofactor. Acts by mediating the C-terminal thiocarboxylation of sulfur carriers urm1 and MOCS2A. Its N-terminus first activates urm1 and MOCS2A as acyl-adenylates (-COAMP), then the persulfide sulfur on the catalytic cysteine is transferred to urm1 and MOCS2A to form thiocarboxylation (-COSH) of their C-terminus. The reaction probably involves hydrogen sulfide that is generated from the persulfide intermediate and that acts as nucleophile towards urm1 and MOCS2A. Subsequently, a transient disulfide bond is formed. Does not use thiosulfate as sulfur donor; nfs1 probably acting as a sulfur donor for thiocarboxylation reactions.</text>
</comment>
<dbReference type="GO" id="GO:0005524">
    <property type="term" value="F:ATP binding"/>
    <property type="evidence" value="ECO:0007669"/>
    <property type="project" value="UniProtKB-KW"/>
</dbReference>
<evidence type="ECO:0000256" key="8">
    <source>
        <dbReference type="ARBA" id="ARBA00022786"/>
    </source>
</evidence>
<keyword evidence="10 14" id="KW-0067">ATP-binding</keyword>
<reference evidence="16 17" key="1">
    <citation type="journal article" date="2018" name="Nat. Ecol. Evol.">
        <title>Pezizomycetes genomes reveal the molecular basis of ectomycorrhizal truffle lifestyle.</title>
        <authorList>
            <person name="Murat C."/>
            <person name="Payen T."/>
            <person name="Noel B."/>
            <person name="Kuo A."/>
            <person name="Morin E."/>
            <person name="Chen J."/>
            <person name="Kohler A."/>
            <person name="Krizsan K."/>
            <person name="Balestrini R."/>
            <person name="Da Silva C."/>
            <person name="Montanini B."/>
            <person name="Hainaut M."/>
            <person name="Levati E."/>
            <person name="Barry K.W."/>
            <person name="Belfiori B."/>
            <person name="Cichocki N."/>
            <person name="Clum A."/>
            <person name="Dockter R.B."/>
            <person name="Fauchery L."/>
            <person name="Guy J."/>
            <person name="Iotti M."/>
            <person name="Le Tacon F."/>
            <person name="Lindquist E.A."/>
            <person name="Lipzen A."/>
            <person name="Malagnac F."/>
            <person name="Mello A."/>
            <person name="Molinier V."/>
            <person name="Miyauchi S."/>
            <person name="Poulain J."/>
            <person name="Riccioni C."/>
            <person name="Rubini A."/>
            <person name="Sitrit Y."/>
            <person name="Splivallo R."/>
            <person name="Traeger S."/>
            <person name="Wang M."/>
            <person name="Zifcakova L."/>
            <person name="Wipf D."/>
            <person name="Zambonelli A."/>
            <person name="Paolocci F."/>
            <person name="Nowrousian M."/>
            <person name="Ottonello S."/>
            <person name="Baldrian P."/>
            <person name="Spatafora J.W."/>
            <person name="Henrissat B."/>
            <person name="Nagy L.G."/>
            <person name="Aury J.M."/>
            <person name="Wincker P."/>
            <person name="Grigoriev I.V."/>
            <person name="Bonfante P."/>
            <person name="Martin F.M."/>
        </authorList>
    </citation>
    <scope>NUCLEOTIDE SEQUENCE [LARGE SCALE GENOMIC DNA]</scope>
    <source>
        <strain evidence="16 17">ATCC MYA-4762</strain>
    </source>
</reference>
<dbReference type="PANTHER" id="PTHR10953:SF102">
    <property type="entry name" value="ADENYLYLTRANSFERASE AND SULFURTRANSFERASE MOCS3"/>
    <property type="match status" value="1"/>
</dbReference>
<feature type="binding site" evidence="14">
    <location>
        <position position="176"/>
    </location>
    <ligand>
        <name>Zn(2+)</name>
        <dbReference type="ChEBI" id="CHEBI:29105"/>
    </ligand>
</feature>
<comment type="subcellular location">
    <subcellularLocation>
        <location evidence="1">Cytoplasm</location>
        <location evidence="1">Cytosol</location>
    </subcellularLocation>
</comment>
<name>A0A3N4M0F1_9PEZI</name>
<feature type="binding site" evidence="14">
    <location>
        <begin position="72"/>
        <end position="76"/>
    </location>
    <ligand>
        <name>ATP</name>
        <dbReference type="ChEBI" id="CHEBI:30616"/>
    </ligand>
</feature>
<dbReference type="InterPro" id="IPR036873">
    <property type="entry name" value="Rhodanese-like_dom_sf"/>
</dbReference>
<evidence type="ECO:0000256" key="6">
    <source>
        <dbReference type="ARBA" id="ARBA00022723"/>
    </source>
</evidence>
<dbReference type="AlphaFoldDB" id="A0A3N4M0F1"/>
<feature type="binding site" evidence="14">
    <location>
        <position position="179"/>
    </location>
    <ligand>
        <name>Zn(2+)</name>
        <dbReference type="ChEBI" id="CHEBI:29105"/>
    </ligand>
</feature>
<accession>A0A3N4M0F1</accession>
<dbReference type="HAMAP" id="MF_03049">
    <property type="entry name" value="MOCS3_Uba4"/>
    <property type="match status" value="1"/>
</dbReference>
<dbReference type="GO" id="GO:0046872">
    <property type="term" value="F:metal ion binding"/>
    <property type="evidence" value="ECO:0007669"/>
    <property type="project" value="UniProtKB-KW"/>
</dbReference>
<dbReference type="Pfam" id="PF00899">
    <property type="entry name" value="ThiF"/>
    <property type="match status" value="1"/>
</dbReference>
<feature type="binding site" evidence="14">
    <location>
        <position position="267"/>
    </location>
    <ligand>
        <name>Zn(2+)</name>
        <dbReference type="ChEBI" id="CHEBI:29105"/>
    </ligand>
</feature>
<keyword evidence="8" id="KW-0833">Ubl conjugation pathway</keyword>
<dbReference type="InParanoid" id="A0A3N4M0F1"/>
<dbReference type="InterPro" id="IPR035985">
    <property type="entry name" value="Ubiquitin-activating_enz"/>
</dbReference>
<comment type="pathway">
    <text evidence="14">tRNA modification; 5-methoxycarbonylmethyl-2-thiouridine-tRNA biosynthesis.</text>
</comment>
<dbReference type="SUPFAM" id="SSF69572">
    <property type="entry name" value="Activating enzymes of the ubiquitin-like proteins"/>
    <property type="match status" value="1"/>
</dbReference>
<comment type="function">
    <text evidence="13">Plays a central role in 2-thiolation of mcm(5)S(2)U at tRNA wobble positions of cytosolic tRNA(Lys), tRNA(Glu) and tRNA(Gln). Also essential during biosynthesis of the molybdenum cofactor. Acts by mediating the C-terminal thiocarboxylation of sulfur carriers urm1 and mocs2a. Its N-terminus first activates urm1 and mocs2a as acyl-adenylates (-COAMP), then the persulfide sulfur on the catalytic cysteine is transferred to urm1 and mocs2a to form thiocarboxylation (-COSH) of their C-terminus. The reaction probably involves hydrogen sulfide that is generated from the persulfide intermediate and that acts as a nucleophile towards urm1 and mocs2a. Subsequently, a transient disulfide bond is formed. Does not use thiosulfate as sulfur donor; nfs1 probably acting as a sulfur donor for thiocarboxylation reactions.</text>
</comment>
<dbReference type="PROSITE" id="PS50206">
    <property type="entry name" value="RHODANESE_3"/>
    <property type="match status" value="1"/>
</dbReference>
<dbReference type="GO" id="GO:0032447">
    <property type="term" value="P:protein urmylation"/>
    <property type="evidence" value="ECO:0007669"/>
    <property type="project" value="TreeGrafter"/>
</dbReference>
<evidence type="ECO:0000256" key="14">
    <source>
        <dbReference type="HAMAP-Rule" id="MF_03049"/>
    </source>
</evidence>
<dbReference type="InterPro" id="IPR045886">
    <property type="entry name" value="ThiF/MoeB/HesA"/>
</dbReference>
<dbReference type="InterPro" id="IPR001763">
    <property type="entry name" value="Rhodanese-like_dom"/>
</dbReference>
<comment type="similarity">
    <text evidence="14">In the N-terminal section; belongs to the HesA/MoeB/ThiF family. UBA4 subfamily.</text>
</comment>
<keyword evidence="2 14" id="KW-0963">Cytoplasm</keyword>
<evidence type="ECO:0000256" key="3">
    <source>
        <dbReference type="ARBA" id="ARBA00022679"/>
    </source>
</evidence>
<feature type="binding site" evidence="14">
    <location>
        <position position="44"/>
    </location>
    <ligand>
        <name>ATP</name>
        <dbReference type="ChEBI" id="CHEBI:30616"/>
    </ligand>
</feature>
<dbReference type="CDD" id="cd00757">
    <property type="entry name" value="ThiF_MoeB_HesA_family"/>
    <property type="match status" value="1"/>
</dbReference>
<feature type="binding site" evidence="14">
    <location>
        <begin position="133"/>
        <end position="134"/>
    </location>
    <ligand>
        <name>ATP</name>
        <dbReference type="ChEBI" id="CHEBI:30616"/>
    </ligand>
</feature>
<dbReference type="UniPathway" id="UPA00988"/>
<evidence type="ECO:0000256" key="1">
    <source>
        <dbReference type="ARBA" id="ARBA00004514"/>
    </source>
</evidence>
<dbReference type="Proteomes" id="UP000267821">
    <property type="component" value="Unassembled WGS sequence"/>
</dbReference>
<evidence type="ECO:0000256" key="7">
    <source>
        <dbReference type="ARBA" id="ARBA00022741"/>
    </source>
</evidence>
<evidence type="ECO:0000256" key="2">
    <source>
        <dbReference type="ARBA" id="ARBA00022490"/>
    </source>
</evidence>
<dbReference type="GO" id="GO:0042292">
    <property type="term" value="F:URM1 activating enzyme activity"/>
    <property type="evidence" value="ECO:0007669"/>
    <property type="project" value="TreeGrafter"/>
</dbReference>
<keyword evidence="9 14" id="KW-0862">Zinc</keyword>
<dbReference type="InterPro" id="IPR028885">
    <property type="entry name" value="MOCS3/Uba4"/>
</dbReference>
<evidence type="ECO:0000256" key="12">
    <source>
        <dbReference type="ARBA" id="ARBA00023268"/>
    </source>
</evidence>
<feature type="active site" description="Glycyl thioester intermediate; for adenylyltransferase activity" evidence="14">
    <location>
        <position position="193"/>
    </location>
</feature>
<dbReference type="GO" id="GO:0061605">
    <property type="term" value="F:molybdopterin-synthase adenylyltransferase activity"/>
    <property type="evidence" value="ECO:0007669"/>
    <property type="project" value="UniProtKB-EC"/>
</dbReference>
<evidence type="ECO:0000313" key="16">
    <source>
        <dbReference type="EMBL" id="RPB23805.1"/>
    </source>
</evidence>
<evidence type="ECO:0000256" key="9">
    <source>
        <dbReference type="ARBA" id="ARBA00022833"/>
    </source>
</evidence>
<dbReference type="FunCoup" id="A0A3N4M0F1">
    <property type="interactions" value="854"/>
</dbReference>
<evidence type="ECO:0000259" key="15">
    <source>
        <dbReference type="PROSITE" id="PS50206"/>
    </source>
</evidence>
<dbReference type="EC" id="2.8.1.11" evidence="14"/>
<dbReference type="Gene3D" id="3.40.50.720">
    <property type="entry name" value="NAD(P)-binding Rossmann-like Domain"/>
    <property type="match status" value="1"/>
</dbReference>
<dbReference type="EMBL" id="ML121544">
    <property type="protein sequence ID" value="RPB23805.1"/>
    <property type="molecule type" value="Genomic_DNA"/>
</dbReference>